<proteinExistence type="predicted"/>
<protein>
    <submittedName>
        <fullName evidence="2">Putative membrane protein YesL</fullName>
    </submittedName>
</protein>
<name>A0A4R3J361_9RHOB</name>
<evidence type="ECO:0000313" key="3">
    <source>
        <dbReference type="Proteomes" id="UP000295696"/>
    </source>
</evidence>
<accession>A0A4R3J361</accession>
<dbReference type="RefSeq" id="WP_132247843.1">
    <property type="nucleotide sequence ID" value="NZ_SLZU01000019.1"/>
</dbReference>
<dbReference type="AlphaFoldDB" id="A0A4R3J361"/>
<feature type="transmembrane region" description="Helical" evidence="1">
    <location>
        <begin position="140"/>
        <end position="158"/>
    </location>
</feature>
<organism evidence="2 3">
    <name type="scientific">Primorskyibacter sedentarius</name>
    <dbReference type="NCBI Taxonomy" id="745311"/>
    <lineage>
        <taxon>Bacteria</taxon>
        <taxon>Pseudomonadati</taxon>
        <taxon>Pseudomonadota</taxon>
        <taxon>Alphaproteobacteria</taxon>
        <taxon>Rhodobacterales</taxon>
        <taxon>Roseobacteraceae</taxon>
        <taxon>Primorskyibacter</taxon>
    </lineage>
</organism>
<evidence type="ECO:0000256" key="1">
    <source>
        <dbReference type="SAM" id="Phobius"/>
    </source>
</evidence>
<reference evidence="2 3" key="1">
    <citation type="submission" date="2019-03" db="EMBL/GenBank/DDBJ databases">
        <title>Genomic Encyclopedia of Type Strains, Phase IV (KMG-IV): sequencing the most valuable type-strain genomes for metagenomic binning, comparative biology and taxonomic classification.</title>
        <authorList>
            <person name="Goeker M."/>
        </authorList>
    </citation>
    <scope>NUCLEOTIDE SEQUENCE [LARGE SCALE GENOMIC DNA]</scope>
    <source>
        <strain evidence="2 3">DSM 104836</strain>
    </source>
</reference>
<keyword evidence="3" id="KW-1185">Reference proteome</keyword>
<keyword evidence="1" id="KW-0812">Transmembrane</keyword>
<sequence length="197" mass="20568">MGPFVFSLTTRVWQLAAINLVALGLMAFGLGLLGAAPALAATLWAAGRTDDLTAGQLSRGMWREYRAEFVTANLAVLPLALVALGSLALALVLPMLALIVLLPLAWIAAGYALAALFAISRLSGTATDALANARTGFSQAPMSHLIPVLAVPLVIWIASRQPLVALYFGLSAPCFFINTLLAGALASAMPSQREILQ</sequence>
<feature type="transmembrane region" description="Helical" evidence="1">
    <location>
        <begin position="164"/>
        <end position="188"/>
    </location>
</feature>
<evidence type="ECO:0000313" key="2">
    <source>
        <dbReference type="EMBL" id="TCS59727.1"/>
    </source>
</evidence>
<keyword evidence="1" id="KW-1133">Transmembrane helix</keyword>
<gene>
    <name evidence="2" type="ORF">EDD52_11930</name>
</gene>
<keyword evidence="1" id="KW-0472">Membrane</keyword>
<feature type="transmembrane region" description="Helical" evidence="1">
    <location>
        <begin position="20"/>
        <end position="46"/>
    </location>
</feature>
<dbReference type="EMBL" id="SLZU01000019">
    <property type="protein sequence ID" value="TCS59727.1"/>
    <property type="molecule type" value="Genomic_DNA"/>
</dbReference>
<feature type="transmembrane region" description="Helical" evidence="1">
    <location>
        <begin position="67"/>
        <end position="89"/>
    </location>
</feature>
<feature type="transmembrane region" description="Helical" evidence="1">
    <location>
        <begin position="95"/>
        <end position="119"/>
    </location>
</feature>
<dbReference type="Proteomes" id="UP000295696">
    <property type="component" value="Unassembled WGS sequence"/>
</dbReference>
<comment type="caution">
    <text evidence="2">The sequence shown here is derived from an EMBL/GenBank/DDBJ whole genome shotgun (WGS) entry which is preliminary data.</text>
</comment>